<evidence type="ECO:0000313" key="2">
    <source>
        <dbReference type="Proteomes" id="UP000220527"/>
    </source>
</evidence>
<accession>A0A2A6RFK5</accession>
<keyword evidence="2" id="KW-1185">Reference proteome</keyword>
<proteinExistence type="predicted"/>
<protein>
    <submittedName>
        <fullName evidence="1">Uncharacterized protein</fullName>
    </submittedName>
</protein>
<dbReference type="AlphaFoldDB" id="A0A2A6RFK5"/>
<organism evidence="1 2">
    <name type="scientific">Candidatus Viridilinea mediisalina</name>
    <dbReference type="NCBI Taxonomy" id="2024553"/>
    <lineage>
        <taxon>Bacteria</taxon>
        <taxon>Bacillati</taxon>
        <taxon>Chloroflexota</taxon>
        <taxon>Chloroflexia</taxon>
        <taxon>Chloroflexales</taxon>
        <taxon>Chloroflexineae</taxon>
        <taxon>Oscillochloridaceae</taxon>
        <taxon>Candidatus Viridilinea</taxon>
    </lineage>
</organism>
<reference evidence="2" key="1">
    <citation type="submission" date="2017-08" db="EMBL/GenBank/DDBJ databases">
        <authorList>
            <person name="Grouzdev D.S."/>
            <person name="Gaisin V.A."/>
            <person name="Rysina M.S."/>
            <person name="Gorlenko V.M."/>
        </authorList>
    </citation>
    <scope>NUCLEOTIDE SEQUENCE [LARGE SCALE GENOMIC DNA]</scope>
    <source>
        <strain evidence="2">Kir15-3F</strain>
    </source>
</reference>
<dbReference type="Proteomes" id="UP000220527">
    <property type="component" value="Unassembled WGS sequence"/>
</dbReference>
<gene>
    <name evidence="1" type="ORF">CJ255_17220</name>
</gene>
<sequence>MPRMALTPYPSPTLWARGAGNAVLLRSFALFCGNENMFFSPLKPQAIEACEGRNLSRQRSVKRKQ</sequence>
<comment type="caution">
    <text evidence="1">The sequence shown here is derived from an EMBL/GenBank/DDBJ whole genome shotgun (WGS) entry which is preliminary data.</text>
</comment>
<dbReference type="EMBL" id="NQWI01000107">
    <property type="protein sequence ID" value="PDW01802.1"/>
    <property type="molecule type" value="Genomic_DNA"/>
</dbReference>
<name>A0A2A6RFK5_9CHLR</name>
<evidence type="ECO:0000313" key="1">
    <source>
        <dbReference type="EMBL" id="PDW01802.1"/>
    </source>
</evidence>